<dbReference type="AlphaFoldDB" id="A0AAW0Z9E5"/>
<keyword evidence="3" id="KW-1185">Reference proteome</keyword>
<feature type="region of interest" description="Disordered" evidence="1">
    <location>
        <begin position="53"/>
        <end position="110"/>
    </location>
</feature>
<sequence length="110" mass="12157">MQSITGYTVRSRVATLTSVAFFDTRAPCRTETTKTVELNGPSVSLSRRQLNAHTPKKAGLIGRPHARERPTKVDCQLSQHHDTPRICSSGGKPVHPASTHYDNLDCSREM</sequence>
<organism evidence="2 3">
    <name type="scientific">Tetragonisca angustula</name>
    <dbReference type="NCBI Taxonomy" id="166442"/>
    <lineage>
        <taxon>Eukaryota</taxon>
        <taxon>Metazoa</taxon>
        <taxon>Ecdysozoa</taxon>
        <taxon>Arthropoda</taxon>
        <taxon>Hexapoda</taxon>
        <taxon>Insecta</taxon>
        <taxon>Pterygota</taxon>
        <taxon>Neoptera</taxon>
        <taxon>Endopterygota</taxon>
        <taxon>Hymenoptera</taxon>
        <taxon>Apocrita</taxon>
        <taxon>Aculeata</taxon>
        <taxon>Apoidea</taxon>
        <taxon>Anthophila</taxon>
        <taxon>Apidae</taxon>
        <taxon>Tetragonisca</taxon>
    </lineage>
</organism>
<protein>
    <submittedName>
        <fullName evidence="2">Uncharacterized protein</fullName>
    </submittedName>
</protein>
<evidence type="ECO:0000313" key="2">
    <source>
        <dbReference type="EMBL" id="KAK9293978.1"/>
    </source>
</evidence>
<accession>A0AAW0Z9E5</accession>
<name>A0AAW0Z9E5_9HYME</name>
<evidence type="ECO:0000256" key="1">
    <source>
        <dbReference type="SAM" id="MobiDB-lite"/>
    </source>
</evidence>
<comment type="caution">
    <text evidence="2">The sequence shown here is derived from an EMBL/GenBank/DDBJ whole genome shotgun (WGS) entry which is preliminary data.</text>
</comment>
<proteinExistence type="predicted"/>
<reference evidence="2 3" key="1">
    <citation type="submission" date="2024-05" db="EMBL/GenBank/DDBJ databases">
        <title>The nuclear and mitochondrial genome assemblies of Tetragonisca angustula (Apidae: Meliponini), a tiny yet remarkable pollinator in the Neotropics.</title>
        <authorList>
            <person name="Ferrari R."/>
            <person name="Ricardo P.C."/>
            <person name="Dias F.C."/>
            <person name="Araujo N.S."/>
            <person name="Soares D.O."/>
            <person name="Zhou Q.-S."/>
            <person name="Zhu C.-D."/>
            <person name="Coutinho L."/>
            <person name="Airas M.C."/>
            <person name="Batista T.M."/>
        </authorList>
    </citation>
    <scope>NUCLEOTIDE SEQUENCE [LARGE SCALE GENOMIC DNA]</scope>
    <source>
        <strain evidence="2">ASF017062</strain>
        <tissue evidence="2">Abdomen</tissue>
    </source>
</reference>
<dbReference type="Proteomes" id="UP001432146">
    <property type="component" value="Unassembled WGS sequence"/>
</dbReference>
<dbReference type="EMBL" id="JAWNGG020000356">
    <property type="protein sequence ID" value="KAK9293978.1"/>
    <property type="molecule type" value="Genomic_DNA"/>
</dbReference>
<evidence type="ECO:0000313" key="3">
    <source>
        <dbReference type="Proteomes" id="UP001432146"/>
    </source>
</evidence>
<gene>
    <name evidence="2" type="ORF">QLX08_011271</name>
</gene>